<evidence type="ECO:0000313" key="1">
    <source>
        <dbReference type="EMBL" id="KAJ8682155.1"/>
    </source>
</evidence>
<accession>A0ACC2PK49</accession>
<name>A0ACC2PK49_9HYME</name>
<evidence type="ECO:0000313" key="2">
    <source>
        <dbReference type="Proteomes" id="UP001239111"/>
    </source>
</evidence>
<dbReference type="Proteomes" id="UP001239111">
    <property type="component" value="Chromosome 1"/>
</dbReference>
<organism evidence="1 2">
    <name type="scientific">Eretmocerus hayati</name>
    <dbReference type="NCBI Taxonomy" id="131215"/>
    <lineage>
        <taxon>Eukaryota</taxon>
        <taxon>Metazoa</taxon>
        <taxon>Ecdysozoa</taxon>
        <taxon>Arthropoda</taxon>
        <taxon>Hexapoda</taxon>
        <taxon>Insecta</taxon>
        <taxon>Pterygota</taxon>
        <taxon>Neoptera</taxon>
        <taxon>Endopterygota</taxon>
        <taxon>Hymenoptera</taxon>
        <taxon>Apocrita</taxon>
        <taxon>Proctotrupomorpha</taxon>
        <taxon>Chalcidoidea</taxon>
        <taxon>Aphelinidae</taxon>
        <taxon>Aphelininae</taxon>
        <taxon>Eretmocerus</taxon>
    </lineage>
</organism>
<comment type="caution">
    <text evidence="1">The sequence shown here is derived from an EMBL/GenBank/DDBJ whole genome shotgun (WGS) entry which is preliminary data.</text>
</comment>
<keyword evidence="2" id="KW-1185">Reference proteome</keyword>
<reference evidence="1" key="1">
    <citation type="submission" date="2023-04" db="EMBL/GenBank/DDBJ databases">
        <title>A chromosome-level genome assembly of the parasitoid wasp Eretmocerus hayati.</title>
        <authorList>
            <person name="Zhong Y."/>
            <person name="Liu S."/>
            <person name="Liu Y."/>
        </authorList>
    </citation>
    <scope>NUCLEOTIDE SEQUENCE</scope>
    <source>
        <strain evidence="1">ZJU_SS_LIU_2023</strain>
    </source>
</reference>
<proteinExistence type="predicted"/>
<gene>
    <name evidence="1" type="ORF">QAD02_017947</name>
</gene>
<dbReference type="EMBL" id="CM056741">
    <property type="protein sequence ID" value="KAJ8682155.1"/>
    <property type="molecule type" value="Genomic_DNA"/>
</dbReference>
<protein>
    <submittedName>
        <fullName evidence="1">Uncharacterized protein</fullName>
    </submittedName>
</protein>
<sequence length="249" mass="27935">MFFSVSPAIFTQVFTVLGLVKKARGNQRNASLETSGVALPFVYALLSSKATEQYEKVFGAIQVAADQHNIQNCAPTRILSDSEMAIINASKSMLPGVPIKCCFFHFSQALYRKIQSLGLQEEYCTRESTIRERVQMIMGLAYVPVDDVVAVFQIVKANAPPQLELFCKYVEETHVGRSGGRGLLSADFHRQKMLLQQGSCNLNVVERWRRENVGEPRDSSSRMIVALENRYNETSLCRGERECVIEGKE</sequence>